<name>A0A3D9HZ76_9BACL</name>
<organism evidence="1 2">
    <name type="scientific">Cohnella lupini</name>
    <dbReference type="NCBI Taxonomy" id="1294267"/>
    <lineage>
        <taxon>Bacteria</taxon>
        <taxon>Bacillati</taxon>
        <taxon>Bacillota</taxon>
        <taxon>Bacilli</taxon>
        <taxon>Bacillales</taxon>
        <taxon>Paenibacillaceae</taxon>
        <taxon>Cohnella</taxon>
    </lineage>
</organism>
<gene>
    <name evidence="1" type="ORF">DFP95_12260</name>
</gene>
<dbReference type="OrthoDB" id="2595802at2"/>
<reference evidence="1 2" key="1">
    <citation type="submission" date="2018-07" db="EMBL/GenBank/DDBJ databases">
        <title>Genomic Encyclopedia of Type Strains, Phase III (KMG-III): the genomes of soil and plant-associated and newly described type strains.</title>
        <authorList>
            <person name="Whitman W."/>
        </authorList>
    </citation>
    <scope>NUCLEOTIDE SEQUENCE [LARGE SCALE GENOMIC DNA]</scope>
    <source>
        <strain evidence="1 2">CECT 8236</strain>
    </source>
</reference>
<evidence type="ECO:0000313" key="1">
    <source>
        <dbReference type="EMBL" id="RED54735.1"/>
    </source>
</evidence>
<accession>A0A3D9HZ76</accession>
<comment type="caution">
    <text evidence="1">The sequence shown here is derived from an EMBL/GenBank/DDBJ whole genome shotgun (WGS) entry which is preliminary data.</text>
</comment>
<keyword evidence="2" id="KW-1185">Reference proteome</keyword>
<protein>
    <submittedName>
        <fullName evidence="1">Uncharacterized protein</fullName>
    </submittedName>
</protein>
<sequence length="270" mass="31498">MRRRAKFVIQGDGSILSSIAKELKGKLDQVDESLLKIGRLDVDSYEDREGYPELLELISKHNLQHTFFEGREYTKKEMETAEYYQVFVPYPWLHDPEKKAKYYGTTYESQSICECGETQTSELKLDSKKIGKWQFATIDPEFIVTDSAKDIMLNNDLSGVTFQQARDFKYRESPPISQLIVLHILPPTNNNVKVVPYTWENKCPNCIQLGFLRSELIYEREKLKDAKDFNLTYEYFDAYVNRILIVSAKTRSVLTKHKIRVHGYEPISII</sequence>
<dbReference type="Proteomes" id="UP000256869">
    <property type="component" value="Unassembled WGS sequence"/>
</dbReference>
<dbReference type="RefSeq" id="WP_115995261.1">
    <property type="nucleotide sequence ID" value="NZ_QRDY01000022.1"/>
</dbReference>
<dbReference type="EMBL" id="QRDY01000022">
    <property type="protein sequence ID" value="RED54735.1"/>
    <property type="molecule type" value="Genomic_DNA"/>
</dbReference>
<evidence type="ECO:0000313" key="2">
    <source>
        <dbReference type="Proteomes" id="UP000256869"/>
    </source>
</evidence>
<dbReference type="AlphaFoldDB" id="A0A3D9HZ76"/>
<proteinExistence type="predicted"/>